<feature type="region of interest" description="Disordered" evidence="1">
    <location>
        <begin position="1"/>
        <end position="21"/>
    </location>
</feature>
<accession>A0A914CY98</accession>
<organism evidence="2 3">
    <name type="scientific">Acrobeloides nanus</name>
    <dbReference type="NCBI Taxonomy" id="290746"/>
    <lineage>
        <taxon>Eukaryota</taxon>
        <taxon>Metazoa</taxon>
        <taxon>Ecdysozoa</taxon>
        <taxon>Nematoda</taxon>
        <taxon>Chromadorea</taxon>
        <taxon>Rhabditida</taxon>
        <taxon>Tylenchina</taxon>
        <taxon>Cephalobomorpha</taxon>
        <taxon>Cephaloboidea</taxon>
        <taxon>Cephalobidae</taxon>
        <taxon>Acrobeloides</taxon>
    </lineage>
</organism>
<keyword evidence="2" id="KW-1185">Reference proteome</keyword>
<protein>
    <submittedName>
        <fullName evidence="3">Uncharacterized protein</fullName>
    </submittedName>
</protein>
<evidence type="ECO:0000313" key="2">
    <source>
        <dbReference type="Proteomes" id="UP000887540"/>
    </source>
</evidence>
<reference evidence="3" key="1">
    <citation type="submission" date="2022-11" db="UniProtKB">
        <authorList>
            <consortium name="WormBaseParasite"/>
        </authorList>
    </citation>
    <scope>IDENTIFICATION</scope>
</reference>
<evidence type="ECO:0000313" key="3">
    <source>
        <dbReference type="WBParaSite" id="ACRNAN_scaffold1520.g28089.t1"/>
    </source>
</evidence>
<name>A0A914CY98_9BILA</name>
<dbReference type="Proteomes" id="UP000887540">
    <property type="component" value="Unplaced"/>
</dbReference>
<dbReference type="WBParaSite" id="ACRNAN_scaffold1520.g28089.t1">
    <property type="protein sequence ID" value="ACRNAN_scaffold1520.g28089.t1"/>
    <property type="gene ID" value="ACRNAN_scaffold1520.g28089"/>
</dbReference>
<proteinExistence type="predicted"/>
<sequence length="108" mass="12384">MSSLIQKEFSQHWKEKSKRNGKGGWIKNLAMKIGRERSEEMVEMVVKSIAQIVKSKEILPLVEMEDGFERSEEMVEMVAKSIAQIAKLKEILPLVEMEDGFERSAKSV</sequence>
<evidence type="ECO:0000256" key="1">
    <source>
        <dbReference type="SAM" id="MobiDB-lite"/>
    </source>
</evidence>
<dbReference type="AlphaFoldDB" id="A0A914CY98"/>